<evidence type="ECO:0000313" key="2">
    <source>
        <dbReference type="Proteomes" id="UP000187429"/>
    </source>
</evidence>
<accession>A0A1R1XYV7</accession>
<sequence>MPILNRTAAPTDLDCCTHRSRLLPLLLTPAAPYCIYLMHPTIYTCCPSLQTPSALPLQTPAAPNCYHLPLLLHPTDAPTAPFFCPQLSSSHASTCCHLSPSTDPICIYQQIPPQIRTDPVGRSQPIPASCAFSY</sequence>
<keyword evidence="2" id="KW-1185">Reference proteome</keyword>
<comment type="caution">
    <text evidence="1">The sequence shown here is derived from an EMBL/GenBank/DDBJ whole genome shotgun (WGS) entry which is preliminary data.</text>
</comment>
<organism evidence="1 2">
    <name type="scientific">Smittium culicis</name>
    <dbReference type="NCBI Taxonomy" id="133412"/>
    <lineage>
        <taxon>Eukaryota</taxon>
        <taxon>Fungi</taxon>
        <taxon>Fungi incertae sedis</taxon>
        <taxon>Zoopagomycota</taxon>
        <taxon>Kickxellomycotina</taxon>
        <taxon>Harpellomycetes</taxon>
        <taxon>Harpellales</taxon>
        <taxon>Legeriomycetaceae</taxon>
        <taxon>Smittium</taxon>
    </lineage>
</organism>
<name>A0A1R1XYV7_9FUNG</name>
<dbReference type="Proteomes" id="UP000187429">
    <property type="component" value="Unassembled WGS sequence"/>
</dbReference>
<dbReference type="EMBL" id="LSSM01002909">
    <property type="protein sequence ID" value="OMJ19798.1"/>
    <property type="molecule type" value="Genomic_DNA"/>
</dbReference>
<proteinExistence type="predicted"/>
<gene>
    <name evidence="1" type="ORF">AYI69_g6468</name>
</gene>
<dbReference type="AlphaFoldDB" id="A0A1R1XYV7"/>
<evidence type="ECO:0000313" key="1">
    <source>
        <dbReference type="EMBL" id="OMJ19798.1"/>
    </source>
</evidence>
<reference evidence="2" key="1">
    <citation type="submission" date="2017-01" db="EMBL/GenBank/DDBJ databases">
        <authorList>
            <person name="Wang Y."/>
            <person name="White M."/>
            <person name="Kvist S."/>
            <person name="Moncalvo J.-M."/>
        </authorList>
    </citation>
    <scope>NUCLEOTIDE SEQUENCE [LARGE SCALE GENOMIC DNA]</scope>
    <source>
        <strain evidence="2">ID-206-W2</strain>
    </source>
</reference>
<protein>
    <submittedName>
        <fullName evidence="1">Uncharacterized protein</fullName>
    </submittedName>
</protein>